<evidence type="ECO:0000313" key="1">
    <source>
        <dbReference type="EMBL" id="AKQ08364.1"/>
    </source>
</evidence>
<organism evidence="1 2">
    <name type="scientific">Bacillus phage PBC2</name>
    <dbReference type="NCBI Taxonomy" id="1675029"/>
    <lineage>
        <taxon>Viruses</taxon>
        <taxon>Duplodnaviria</taxon>
        <taxon>Heunggongvirae</taxon>
        <taxon>Uroviricota</taxon>
        <taxon>Caudoviricetes</taxon>
        <taxon>Andregratiavirinae</taxon>
        <taxon>Haetaevirus</taxon>
        <taxon>Haetaevirus PBC2</taxon>
    </lineage>
</organism>
<sequence length="58" mass="6603">MNNQEFANEKDVNKNGSLLNNIEIHCCADCGFFCDHQQKKKIDVCPDCGGTEFEKIHE</sequence>
<name>A0A218KBU6_9CAUD</name>
<proteinExistence type="predicted"/>
<keyword evidence="2" id="KW-1185">Reference proteome</keyword>
<protein>
    <submittedName>
        <fullName evidence="1">Uncharacterized protein</fullName>
    </submittedName>
</protein>
<gene>
    <name evidence="1" type="ORF">PBC2_049</name>
</gene>
<evidence type="ECO:0000313" key="2">
    <source>
        <dbReference type="Proteomes" id="UP000223102"/>
    </source>
</evidence>
<dbReference type="Proteomes" id="UP000223102">
    <property type="component" value="Segment"/>
</dbReference>
<dbReference type="EMBL" id="KT070867">
    <property type="protein sequence ID" value="AKQ08364.1"/>
    <property type="molecule type" value="Genomic_DNA"/>
</dbReference>
<accession>A0A218KBU6</accession>
<reference evidence="1 2" key="1">
    <citation type="submission" date="2015-06" db="EMBL/GenBank/DDBJ databases">
        <title>Complete genome sequence of Bacillus cereus phage PBC2.</title>
        <authorList>
            <person name="Kong M."/>
            <person name="Ryu S."/>
        </authorList>
    </citation>
    <scope>NUCLEOTIDE SEQUENCE [LARGE SCALE GENOMIC DNA]</scope>
</reference>